<evidence type="ECO:0000313" key="8">
    <source>
        <dbReference type="EMBL" id="RPB28408.1"/>
    </source>
</evidence>
<dbReference type="HAMAP" id="MF_01310">
    <property type="entry name" value="Ribosomal_uS11"/>
    <property type="match status" value="1"/>
</dbReference>
<dbReference type="PIRSF" id="PIRSF002131">
    <property type="entry name" value="Ribosomal_S11"/>
    <property type="match status" value="1"/>
</dbReference>
<keyword evidence="9" id="KW-1185">Reference proteome</keyword>
<gene>
    <name evidence="8" type="ORF">L211DRAFT_752964</name>
</gene>
<dbReference type="FunCoup" id="A0A3N4M369">
    <property type="interactions" value="167"/>
</dbReference>
<comment type="subcellular location">
    <subcellularLocation>
        <location evidence="1">Mitochondrion</location>
    </subcellularLocation>
</comment>
<organism evidence="8 9">
    <name type="scientific">Terfezia boudieri ATCC MYA-4762</name>
    <dbReference type="NCBI Taxonomy" id="1051890"/>
    <lineage>
        <taxon>Eukaryota</taxon>
        <taxon>Fungi</taxon>
        <taxon>Dikarya</taxon>
        <taxon>Ascomycota</taxon>
        <taxon>Pezizomycotina</taxon>
        <taxon>Pezizomycetes</taxon>
        <taxon>Pezizales</taxon>
        <taxon>Pezizaceae</taxon>
        <taxon>Terfezia</taxon>
    </lineage>
</organism>
<dbReference type="FunFam" id="3.30.420.80:FF:000011">
    <property type="entry name" value="37S ribosomal protein S18, mitochondrial"/>
    <property type="match status" value="1"/>
</dbReference>
<dbReference type="AlphaFoldDB" id="A0A3N4M369"/>
<dbReference type="PANTHER" id="PTHR11759">
    <property type="entry name" value="40S RIBOSOMAL PROTEIN S14/30S RIBOSOMAL PROTEIN S11"/>
    <property type="match status" value="1"/>
</dbReference>
<evidence type="ECO:0000256" key="3">
    <source>
        <dbReference type="ARBA" id="ARBA00022980"/>
    </source>
</evidence>
<dbReference type="SUPFAM" id="SSF53137">
    <property type="entry name" value="Translational machinery components"/>
    <property type="match status" value="1"/>
</dbReference>
<evidence type="ECO:0000256" key="7">
    <source>
        <dbReference type="ARBA" id="ARBA00070326"/>
    </source>
</evidence>
<dbReference type="STRING" id="1051890.A0A3N4M369"/>
<dbReference type="Gene3D" id="3.30.420.80">
    <property type="entry name" value="Ribosomal protein S11"/>
    <property type="match status" value="1"/>
</dbReference>
<evidence type="ECO:0000256" key="5">
    <source>
        <dbReference type="ARBA" id="ARBA00023274"/>
    </source>
</evidence>
<comment type="function">
    <text evidence="6">Component of the mitochondrial ribosome (mitoribosome), a dedicated translation machinery responsible for the synthesis of mitochondrial genome-encoded proteins, including at least some of the essential transmembrane subunits of the mitochondrial respiratory chain. The mitoribosomes are attached to the mitochondrial inner membrane and translation products are cotranslationally integrated into the membrane.</text>
</comment>
<dbReference type="GO" id="GO:0005840">
    <property type="term" value="C:ribosome"/>
    <property type="evidence" value="ECO:0007669"/>
    <property type="project" value="UniProtKB-KW"/>
</dbReference>
<accession>A0A3N4M369</accession>
<dbReference type="GO" id="GO:1990904">
    <property type="term" value="C:ribonucleoprotein complex"/>
    <property type="evidence" value="ECO:0007669"/>
    <property type="project" value="UniProtKB-KW"/>
</dbReference>
<name>A0A3N4M369_9PEZI</name>
<reference evidence="8 9" key="1">
    <citation type="journal article" date="2018" name="Nat. Ecol. Evol.">
        <title>Pezizomycetes genomes reveal the molecular basis of ectomycorrhizal truffle lifestyle.</title>
        <authorList>
            <person name="Murat C."/>
            <person name="Payen T."/>
            <person name="Noel B."/>
            <person name="Kuo A."/>
            <person name="Morin E."/>
            <person name="Chen J."/>
            <person name="Kohler A."/>
            <person name="Krizsan K."/>
            <person name="Balestrini R."/>
            <person name="Da Silva C."/>
            <person name="Montanini B."/>
            <person name="Hainaut M."/>
            <person name="Levati E."/>
            <person name="Barry K.W."/>
            <person name="Belfiori B."/>
            <person name="Cichocki N."/>
            <person name="Clum A."/>
            <person name="Dockter R.B."/>
            <person name="Fauchery L."/>
            <person name="Guy J."/>
            <person name="Iotti M."/>
            <person name="Le Tacon F."/>
            <person name="Lindquist E.A."/>
            <person name="Lipzen A."/>
            <person name="Malagnac F."/>
            <person name="Mello A."/>
            <person name="Molinier V."/>
            <person name="Miyauchi S."/>
            <person name="Poulain J."/>
            <person name="Riccioni C."/>
            <person name="Rubini A."/>
            <person name="Sitrit Y."/>
            <person name="Splivallo R."/>
            <person name="Traeger S."/>
            <person name="Wang M."/>
            <person name="Zifcakova L."/>
            <person name="Wipf D."/>
            <person name="Zambonelli A."/>
            <person name="Paolocci F."/>
            <person name="Nowrousian M."/>
            <person name="Ottonello S."/>
            <person name="Baldrian P."/>
            <person name="Spatafora J.W."/>
            <person name="Henrissat B."/>
            <person name="Nagy L.G."/>
            <person name="Aury J.M."/>
            <person name="Wincker P."/>
            <person name="Grigoriev I.V."/>
            <person name="Bonfante P."/>
            <person name="Martin F.M."/>
        </authorList>
    </citation>
    <scope>NUCLEOTIDE SEQUENCE [LARGE SCALE GENOMIC DNA]</scope>
    <source>
        <strain evidence="8 9">ATCC MYA-4762</strain>
    </source>
</reference>
<evidence type="ECO:0000256" key="2">
    <source>
        <dbReference type="ARBA" id="ARBA00006194"/>
    </source>
</evidence>
<evidence type="ECO:0000256" key="6">
    <source>
        <dbReference type="ARBA" id="ARBA00037226"/>
    </source>
</evidence>
<keyword evidence="5" id="KW-0687">Ribonucleoprotein</keyword>
<proteinExistence type="inferred from homology"/>
<dbReference type="InterPro" id="IPR001971">
    <property type="entry name" value="Ribosomal_uS11"/>
</dbReference>
<sequence>YSSPESSKDPYHLHIYSTKHNTHITFTDPKKNPIISVSAGNLGFKKAQRGTYDAAYQLASHVFAKLEEKSIRPKSLEVVLRDFGEGREAVVKALLGTEGRNLKGAIKRVTDATRLKFGGTRSKAPRRL</sequence>
<dbReference type="OrthoDB" id="1654884at2759"/>
<protein>
    <recommendedName>
        <fullName evidence="7">Small ribosomal subunit protein uS11m</fullName>
    </recommendedName>
</protein>
<dbReference type="GO" id="GO:0003735">
    <property type="term" value="F:structural constituent of ribosome"/>
    <property type="evidence" value="ECO:0007669"/>
    <property type="project" value="InterPro"/>
</dbReference>
<feature type="non-terminal residue" evidence="8">
    <location>
        <position position="1"/>
    </location>
</feature>
<dbReference type="GO" id="GO:0005739">
    <property type="term" value="C:mitochondrion"/>
    <property type="evidence" value="ECO:0007669"/>
    <property type="project" value="UniProtKB-SubCell"/>
</dbReference>
<dbReference type="InParanoid" id="A0A3N4M369"/>
<keyword evidence="3" id="KW-0689">Ribosomal protein</keyword>
<evidence type="ECO:0000256" key="1">
    <source>
        <dbReference type="ARBA" id="ARBA00004173"/>
    </source>
</evidence>
<comment type="similarity">
    <text evidence="2">Belongs to the universal ribosomal protein uS11 family.</text>
</comment>
<keyword evidence="4" id="KW-0496">Mitochondrion</keyword>
<dbReference type="EMBL" id="ML121529">
    <property type="protein sequence ID" value="RPB28408.1"/>
    <property type="molecule type" value="Genomic_DNA"/>
</dbReference>
<dbReference type="Pfam" id="PF00411">
    <property type="entry name" value="Ribosomal_S11"/>
    <property type="match status" value="1"/>
</dbReference>
<evidence type="ECO:0000313" key="9">
    <source>
        <dbReference type="Proteomes" id="UP000267821"/>
    </source>
</evidence>
<dbReference type="Proteomes" id="UP000267821">
    <property type="component" value="Unassembled WGS sequence"/>
</dbReference>
<evidence type="ECO:0000256" key="4">
    <source>
        <dbReference type="ARBA" id="ARBA00023128"/>
    </source>
</evidence>
<dbReference type="InterPro" id="IPR036967">
    <property type="entry name" value="Ribosomal_uS11_sf"/>
</dbReference>
<dbReference type="GO" id="GO:0006412">
    <property type="term" value="P:translation"/>
    <property type="evidence" value="ECO:0007669"/>
    <property type="project" value="InterPro"/>
</dbReference>
<feature type="non-terminal residue" evidence="8">
    <location>
        <position position="128"/>
    </location>
</feature>